<evidence type="ECO:0000313" key="2">
    <source>
        <dbReference type="EMBL" id="MPC41274.1"/>
    </source>
</evidence>
<evidence type="ECO:0000313" key="3">
    <source>
        <dbReference type="Proteomes" id="UP000324222"/>
    </source>
</evidence>
<dbReference type="EMBL" id="VSRR010004992">
    <property type="protein sequence ID" value="MPC41274.1"/>
    <property type="molecule type" value="Genomic_DNA"/>
</dbReference>
<evidence type="ECO:0000256" key="1">
    <source>
        <dbReference type="SAM" id="MobiDB-lite"/>
    </source>
</evidence>
<feature type="compositionally biased region" description="Polar residues" evidence="1">
    <location>
        <begin position="11"/>
        <end position="23"/>
    </location>
</feature>
<gene>
    <name evidence="2" type="ORF">E2C01_034862</name>
</gene>
<sequence>MKSKTCGPYQGASTLRRTDRQNSAVYSPSVRWLASGKVRTKELKKKKSLLICRSQKYNYIKNY</sequence>
<comment type="caution">
    <text evidence="2">The sequence shown here is derived from an EMBL/GenBank/DDBJ whole genome shotgun (WGS) entry which is preliminary data.</text>
</comment>
<name>A0A5B7F9W7_PORTR</name>
<dbReference type="AlphaFoldDB" id="A0A5B7F9W7"/>
<organism evidence="2 3">
    <name type="scientific">Portunus trituberculatus</name>
    <name type="common">Swimming crab</name>
    <name type="synonym">Neptunus trituberculatus</name>
    <dbReference type="NCBI Taxonomy" id="210409"/>
    <lineage>
        <taxon>Eukaryota</taxon>
        <taxon>Metazoa</taxon>
        <taxon>Ecdysozoa</taxon>
        <taxon>Arthropoda</taxon>
        <taxon>Crustacea</taxon>
        <taxon>Multicrustacea</taxon>
        <taxon>Malacostraca</taxon>
        <taxon>Eumalacostraca</taxon>
        <taxon>Eucarida</taxon>
        <taxon>Decapoda</taxon>
        <taxon>Pleocyemata</taxon>
        <taxon>Brachyura</taxon>
        <taxon>Eubrachyura</taxon>
        <taxon>Portunoidea</taxon>
        <taxon>Portunidae</taxon>
        <taxon>Portuninae</taxon>
        <taxon>Portunus</taxon>
    </lineage>
</organism>
<keyword evidence="3" id="KW-1185">Reference proteome</keyword>
<protein>
    <submittedName>
        <fullName evidence="2">Uncharacterized protein</fullName>
    </submittedName>
</protein>
<accession>A0A5B7F9W7</accession>
<dbReference type="Proteomes" id="UP000324222">
    <property type="component" value="Unassembled WGS sequence"/>
</dbReference>
<proteinExistence type="predicted"/>
<feature type="region of interest" description="Disordered" evidence="1">
    <location>
        <begin position="1"/>
        <end position="23"/>
    </location>
</feature>
<reference evidence="2 3" key="1">
    <citation type="submission" date="2019-05" db="EMBL/GenBank/DDBJ databases">
        <title>Another draft genome of Portunus trituberculatus and its Hox gene families provides insights of decapod evolution.</title>
        <authorList>
            <person name="Jeong J.-H."/>
            <person name="Song I."/>
            <person name="Kim S."/>
            <person name="Choi T."/>
            <person name="Kim D."/>
            <person name="Ryu S."/>
            <person name="Kim W."/>
        </authorList>
    </citation>
    <scope>NUCLEOTIDE SEQUENCE [LARGE SCALE GENOMIC DNA]</scope>
    <source>
        <tissue evidence="2">Muscle</tissue>
    </source>
</reference>